<dbReference type="GO" id="GO:0046872">
    <property type="term" value="F:metal ion binding"/>
    <property type="evidence" value="ECO:0007669"/>
    <property type="project" value="UniProtKB-KW"/>
</dbReference>
<evidence type="ECO:0000256" key="4">
    <source>
        <dbReference type="ARBA" id="ARBA00022559"/>
    </source>
</evidence>
<dbReference type="InterPro" id="IPR011614">
    <property type="entry name" value="Catalase_core"/>
</dbReference>
<keyword evidence="9 10" id="KW-0376">Hydrogen peroxide</keyword>
<dbReference type="InterPro" id="IPR041399">
    <property type="entry name" value="Catalase_large_C"/>
</dbReference>
<accession>A0A2I8BIA5</accession>
<keyword evidence="4 10" id="KW-0575">Peroxidase</keyword>
<dbReference type="InterPro" id="IPR010582">
    <property type="entry name" value="Catalase_immune_responsive"/>
</dbReference>
<dbReference type="GO" id="GO:0004096">
    <property type="term" value="F:catalase activity"/>
    <property type="evidence" value="ECO:0007669"/>
    <property type="project" value="UniProtKB-UniRule"/>
</dbReference>
<dbReference type="GO" id="GO:0005829">
    <property type="term" value="C:cytosol"/>
    <property type="evidence" value="ECO:0007669"/>
    <property type="project" value="TreeGrafter"/>
</dbReference>
<evidence type="ECO:0000313" key="14">
    <source>
        <dbReference type="EMBL" id="AUT18113.1"/>
    </source>
</evidence>
<keyword evidence="8 10" id="KW-0408">Iron</keyword>
<evidence type="ECO:0000256" key="6">
    <source>
        <dbReference type="ARBA" id="ARBA00022723"/>
    </source>
</evidence>
<evidence type="ECO:0000256" key="8">
    <source>
        <dbReference type="ARBA" id="ARBA00023004"/>
    </source>
</evidence>
<dbReference type="InterPro" id="IPR024712">
    <property type="entry name" value="Catalase_clade2"/>
</dbReference>
<protein>
    <recommendedName>
        <fullName evidence="3 10">Catalase</fullName>
        <ecNumber evidence="3 10">1.11.1.6</ecNumber>
    </recommendedName>
</protein>
<name>A0A2I8BIA5_RHOMI</name>
<evidence type="ECO:0000256" key="10">
    <source>
        <dbReference type="PIRNR" id="PIRNR038927"/>
    </source>
</evidence>
<comment type="catalytic activity">
    <reaction evidence="10">
        <text>2 H2O2 = O2 + 2 H2O</text>
        <dbReference type="Rhea" id="RHEA:20309"/>
        <dbReference type="ChEBI" id="CHEBI:15377"/>
        <dbReference type="ChEBI" id="CHEBI:15379"/>
        <dbReference type="ChEBI" id="CHEBI:16240"/>
        <dbReference type="EC" id="1.11.1.6"/>
    </reaction>
</comment>
<dbReference type="Gene3D" id="2.40.180.10">
    <property type="entry name" value="Catalase core domain"/>
    <property type="match status" value="1"/>
</dbReference>
<dbReference type="PANTHER" id="PTHR42821">
    <property type="entry name" value="CATALASE"/>
    <property type="match status" value="1"/>
</dbReference>
<dbReference type="GO" id="GO:0006979">
    <property type="term" value="P:response to oxidative stress"/>
    <property type="evidence" value="ECO:0007669"/>
    <property type="project" value="InterPro"/>
</dbReference>
<dbReference type="CDD" id="cd03132">
    <property type="entry name" value="GATase1_catalase"/>
    <property type="match status" value="1"/>
</dbReference>
<dbReference type="Gene3D" id="3.40.50.880">
    <property type="match status" value="1"/>
</dbReference>
<evidence type="ECO:0000256" key="1">
    <source>
        <dbReference type="ARBA" id="ARBA00001971"/>
    </source>
</evidence>
<dbReference type="InterPro" id="IPR002226">
    <property type="entry name" value="Catalase_haem_BS"/>
</dbReference>
<evidence type="ECO:0000256" key="3">
    <source>
        <dbReference type="ARBA" id="ARBA00012314"/>
    </source>
</evidence>
<dbReference type="EC" id="1.11.1.6" evidence="3 10"/>
<dbReference type="Pfam" id="PF18011">
    <property type="entry name" value="Catalase_C"/>
    <property type="match status" value="1"/>
</dbReference>
<reference evidence="14" key="1">
    <citation type="journal article" date="2018" name="Microbiology">
        <title>CAR gene cluster and transcript levels of carotenogenic genes in Rhodotorula mucilaginosa.</title>
        <authorList>
            <person name="Landolfo S."/>
            <person name="Ianiri G."/>
            <person name="Camiolo S."/>
            <person name="Porceddu A."/>
            <person name="Mulas G."/>
            <person name="Chessa R."/>
            <person name="Zara G."/>
            <person name="Mannazzu I."/>
        </authorList>
    </citation>
    <scope>NUCLEOTIDE SEQUENCE</scope>
    <source>
        <strain evidence="14">C2.5t1</strain>
    </source>
</reference>
<feature type="active site" evidence="11">
    <location>
        <position position="186"/>
    </location>
</feature>
<evidence type="ECO:0000256" key="2">
    <source>
        <dbReference type="ARBA" id="ARBA00005329"/>
    </source>
</evidence>
<keyword evidence="5 10" id="KW-0349">Heme</keyword>
<dbReference type="PRINTS" id="PR00067">
    <property type="entry name" value="CATALASE"/>
</dbReference>
<organism evidence="14">
    <name type="scientific">Rhodotorula mucilaginosa</name>
    <name type="common">Yeast</name>
    <name type="synonym">Rhodotorula rubra</name>
    <dbReference type="NCBI Taxonomy" id="5537"/>
    <lineage>
        <taxon>Eukaryota</taxon>
        <taxon>Fungi</taxon>
        <taxon>Dikarya</taxon>
        <taxon>Basidiomycota</taxon>
        <taxon>Pucciniomycotina</taxon>
        <taxon>Microbotryomycetes</taxon>
        <taxon>Sporidiobolales</taxon>
        <taxon>Sporidiobolaceae</taxon>
        <taxon>Rhodotorula</taxon>
    </lineage>
</organism>
<keyword evidence="6 10" id="KW-0479">Metal-binding</keyword>
<sequence length="787" mass="86628">MSYTGDGVAQTQAFAHARKQLASNDKIAQLEGFTTRIPTDGDKHVSVFSQVRGELYATLQIDSGLTRAIVGQAPVDNLDTSMRAGARGPTSIDDPVARERISHFDHIPERVVHARGAGAHGYFKLHTSLAEYTTAKVLTEVGQETPTFVRFSTVLGSSGAAETAREVRGFATKFYTGEGVWDIVGNNIPVFFIQDGIKFVDLIHAGKPAPQVSLPQAQTAHDSFWDFISLVPESTFMSLFSLSDYTIPRSYRMIKGFGVNTFVLVNAEGKRTFVKFHWKPHLGSHGLVWDEALKLGGQDPDYLRRDLADAIEAGAYPSYEFGVQLISEEQEQTFDFDILDCTKWVPEELVPIKWVGTMTLNRNPTNYFAETEQVAYCTSNIVPGIDYSNDPMLQLRNFSYFDTQISRLGGPNFNALPINRGMCPFISTARDGQHQPRIMAGPHYYPNRFETPNAATPHGKGQNYAHDEAAVAEATKVKEGHLTFAPYKVEGVRGRLRPARFDNHYSQAQLFWNSLDPIEQQHIIDAAIFELGRCDDREVQRRNILRWNNVDHQLALAVAAAFDIDVPTPEIPNHGKKTDGENSFSLMSPNNPSSAVGRRIAIFALDGFDSLQVSGMVAAIGALGSIPNIIGTRKGPCYPRGTTKGDSGAKGVINSNFTLESARSTLFDGLFIPDGDENFVKELSQGRGLHWIREAFAHFKTIGAVGASIPVLAHKALPGITDYKADLAAAYSSKNGMVLAENLAGDEASAWEKIKGAKDLTGFGAEFITALSKHRHWHRKQTEEVAF</sequence>
<dbReference type="Gene3D" id="1.20.1370.20">
    <property type="match status" value="1"/>
</dbReference>
<dbReference type="InterPro" id="IPR018028">
    <property type="entry name" value="Catalase"/>
</dbReference>
<dbReference type="Pfam" id="PF00199">
    <property type="entry name" value="Catalase"/>
    <property type="match status" value="1"/>
</dbReference>
<dbReference type="GO" id="GO:0020037">
    <property type="term" value="F:heme binding"/>
    <property type="evidence" value="ECO:0007669"/>
    <property type="project" value="UniProtKB-UniRule"/>
</dbReference>
<dbReference type="PIRSF" id="PIRSF038927">
    <property type="entry name" value="Catalase_clade2"/>
    <property type="match status" value="1"/>
</dbReference>
<evidence type="ECO:0000256" key="9">
    <source>
        <dbReference type="ARBA" id="ARBA00023324"/>
    </source>
</evidence>
<dbReference type="AlphaFoldDB" id="A0A2I8BIA5"/>
<proteinExistence type="evidence at transcript level"/>
<evidence type="ECO:0000256" key="11">
    <source>
        <dbReference type="PIRSR" id="PIRSR038927-1"/>
    </source>
</evidence>
<dbReference type="SMART" id="SM01060">
    <property type="entry name" value="Catalase"/>
    <property type="match status" value="1"/>
</dbReference>
<comment type="cofactor">
    <cofactor evidence="1 10 12">
        <name>heme</name>
        <dbReference type="ChEBI" id="CHEBI:30413"/>
    </cofactor>
</comment>
<dbReference type="PROSITE" id="PS51402">
    <property type="entry name" value="CATALASE_3"/>
    <property type="match status" value="1"/>
</dbReference>
<dbReference type="GO" id="GO:0042744">
    <property type="term" value="P:hydrogen peroxide catabolic process"/>
    <property type="evidence" value="ECO:0007669"/>
    <property type="project" value="UniProtKB-UniRule"/>
</dbReference>
<feature type="domain" description="Catalase core" evidence="13">
    <location>
        <begin position="68"/>
        <end position="453"/>
    </location>
</feature>
<keyword evidence="7 10" id="KW-0560">Oxidoreductase</keyword>
<dbReference type="PANTHER" id="PTHR42821:SF1">
    <property type="entry name" value="CATALASE-B"/>
    <property type="match status" value="1"/>
</dbReference>
<evidence type="ECO:0000256" key="5">
    <source>
        <dbReference type="ARBA" id="ARBA00022617"/>
    </source>
</evidence>
<dbReference type="SUPFAM" id="SSF52317">
    <property type="entry name" value="Class I glutamine amidotransferase-like"/>
    <property type="match status" value="1"/>
</dbReference>
<dbReference type="SMR" id="A0A2I8BIA5"/>
<dbReference type="PROSITE" id="PS00437">
    <property type="entry name" value="CATALASE_1"/>
    <property type="match status" value="1"/>
</dbReference>
<dbReference type="InterPro" id="IPR043156">
    <property type="entry name" value="Catalase_clade2_helical"/>
</dbReference>
<dbReference type="SUPFAM" id="SSF56634">
    <property type="entry name" value="Heme-dependent catalase-like"/>
    <property type="match status" value="1"/>
</dbReference>
<evidence type="ECO:0000259" key="13">
    <source>
        <dbReference type="SMART" id="SM01060"/>
    </source>
</evidence>
<dbReference type="Pfam" id="PF06628">
    <property type="entry name" value="Catalase-rel"/>
    <property type="match status" value="1"/>
</dbReference>
<evidence type="ECO:0000256" key="7">
    <source>
        <dbReference type="ARBA" id="ARBA00023002"/>
    </source>
</evidence>
<feature type="active site" evidence="11">
    <location>
        <position position="113"/>
    </location>
</feature>
<evidence type="ECO:0000256" key="12">
    <source>
        <dbReference type="PIRSR" id="PIRSR038927-2"/>
    </source>
</evidence>
<comment type="similarity">
    <text evidence="2 10">Belongs to the catalase family.</text>
</comment>
<dbReference type="InterPro" id="IPR020835">
    <property type="entry name" value="Catalase_sf"/>
</dbReference>
<comment type="function">
    <text evidence="10">Occurs in almost all aerobically respiring organisms and serves to protect cells from the toxic effects of hydrogen peroxide.</text>
</comment>
<dbReference type="EMBL" id="KY937969">
    <property type="protein sequence ID" value="AUT18113.1"/>
    <property type="molecule type" value="mRNA"/>
</dbReference>
<dbReference type="InterPro" id="IPR029062">
    <property type="entry name" value="Class_I_gatase-like"/>
</dbReference>
<feature type="binding site" description="axial binding residue" evidence="12">
    <location>
        <position position="400"/>
    </location>
    <ligand>
        <name>heme</name>
        <dbReference type="ChEBI" id="CHEBI:30413"/>
    </ligand>
    <ligandPart>
        <name>Fe</name>
        <dbReference type="ChEBI" id="CHEBI:18248"/>
    </ligandPart>
</feature>